<keyword evidence="2" id="KW-0413">Isomerase</keyword>
<comment type="caution">
    <text evidence="3">The sequence shown here is derived from an EMBL/GenBank/DDBJ whole genome shotgun (WGS) entry which is preliminary data.</text>
</comment>
<dbReference type="SUPFAM" id="SSF53681">
    <property type="entry name" value="Aspartate/glutamate racemase"/>
    <property type="match status" value="2"/>
</dbReference>
<dbReference type="InterPro" id="IPR004380">
    <property type="entry name" value="Asp_race"/>
</dbReference>
<sequence>MKNKAIGIIGGMGPEASEEFYRLLTYHAQKKYAAEKNEDFPEIYLASIPVPDFINNEKKKLTALNMLIHRVKEMNKLPIGFFCMACNTGHLLLGDLQKVTDKPFVSLLVELPKYLKGKKIKKVGILATPTTIRSKMYEKTLKQYGIELITPNSEDTEKLGKIILDIVAGRNKEKNLITVKQIAHKLLKQDAEGIIEGCTEIPLIFPKQHIIPMYNTLEILALAVLKKYYEVQ</sequence>
<dbReference type="PROSITE" id="PS00924">
    <property type="entry name" value="ASP_GLU_RACEMASE_2"/>
    <property type="match status" value="1"/>
</dbReference>
<accession>A0A0G1CQ85</accession>
<dbReference type="InterPro" id="IPR033134">
    <property type="entry name" value="Asp/Glu_racemase_AS_2"/>
</dbReference>
<evidence type="ECO:0000313" key="4">
    <source>
        <dbReference type="Proteomes" id="UP000034050"/>
    </source>
</evidence>
<gene>
    <name evidence="3" type="ORF">UV61_C0001G0106</name>
</gene>
<protein>
    <submittedName>
        <fullName evidence="3">Aspartate racemase</fullName>
    </submittedName>
</protein>
<dbReference type="STRING" id="1618446.UV61_C0001G0106"/>
<evidence type="ECO:0000256" key="1">
    <source>
        <dbReference type="ARBA" id="ARBA00007847"/>
    </source>
</evidence>
<dbReference type="NCBIfam" id="TIGR00035">
    <property type="entry name" value="asp_race"/>
    <property type="match status" value="1"/>
</dbReference>
<dbReference type="GO" id="GO:0047661">
    <property type="term" value="F:amino-acid racemase activity"/>
    <property type="evidence" value="ECO:0007669"/>
    <property type="project" value="InterPro"/>
</dbReference>
<dbReference type="InterPro" id="IPR001920">
    <property type="entry name" value="Asp/Glu_race"/>
</dbReference>
<evidence type="ECO:0000256" key="2">
    <source>
        <dbReference type="ARBA" id="ARBA00023235"/>
    </source>
</evidence>
<dbReference type="Gene3D" id="3.40.50.1860">
    <property type="match status" value="2"/>
</dbReference>
<dbReference type="InterPro" id="IPR015942">
    <property type="entry name" value="Asp/Glu/hydantoin_racemase"/>
</dbReference>
<proteinExistence type="inferred from homology"/>
<dbReference type="PATRIC" id="fig|1618446.3.peg.113"/>
<organism evidence="3 4">
    <name type="scientific">Candidatus Gottesmanbacteria bacterium GW2011_GWB1_43_11</name>
    <dbReference type="NCBI Taxonomy" id="1618446"/>
    <lineage>
        <taxon>Bacteria</taxon>
        <taxon>Candidatus Gottesmaniibacteriota</taxon>
    </lineage>
</organism>
<dbReference type="EMBL" id="LCFD01000001">
    <property type="protein sequence ID" value="KKS87699.1"/>
    <property type="molecule type" value="Genomic_DNA"/>
</dbReference>
<dbReference type="AlphaFoldDB" id="A0A0G1CQ85"/>
<comment type="similarity">
    <text evidence="1">Belongs to the aspartate/glutamate racemases family.</text>
</comment>
<name>A0A0G1CQ85_9BACT</name>
<dbReference type="Proteomes" id="UP000034050">
    <property type="component" value="Unassembled WGS sequence"/>
</dbReference>
<evidence type="ECO:0000313" key="3">
    <source>
        <dbReference type="EMBL" id="KKS87699.1"/>
    </source>
</evidence>
<dbReference type="PANTHER" id="PTHR21198:SF7">
    <property type="entry name" value="ASPARTATE-GLUTAMATE RACEMASE FAMILY"/>
    <property type="match status" value="1"/>
</dbReference>
<dbReference type="PANTHER" id="PTHR21198">
    <property type="entry name" value="GLUTAMATE RACEMASE"/>
    <property type="match status" value="1"/>
</dbReference>
<reference evidence="3 4" key="1">
    <citation type="journal article" date="2015" name="Nature">
        <title>rRNA introns, odd ribosomes, and small enigmatic genomes across a large radiation of phyla.</title>
        <authorList>
            <person name="Brown C.T."/>
            <person name="Hug L.A."/>
            <person name="Thomas B.C."/>
            <person name="Sharon I."/>
            <person name="Castelle C.J."/>
            <person name="Singh A."/>
            <person name="Wilkins M.J."/>
            <person name="Williams K.H."/>
            <person name="Banfield J.F."/>
        </authorList>
    </citation>
    <scope>NUCLEOTIDE SEQUENCE [LARGE SCALE GENOMIC DNA]</scope>
</reference>
<dbReference type="Pfam" id="PF01177">
    <property type="entry name" value="Asp_Glu_race"/>
    <property type="match status" value="1"/>
</dbReference>